<name>A0A0A9HK40_ARUDO</name>
<keyword evidence="1" id="KW-0732">Signal</keyword>
<feature type="signal peptide" evidence="1">
    <location>
        <begin position="1"/>
        <end position="27"/>
    </location>
</feature>
<organism evidence="2">
    <name type="scientific">Arundo donax</name>
    <name type="common">Giant reed</name>
    <name type="synonym">Donax arundinaceus</name>
    <dbReference type="NCBI Taxonomy" id="35708"/>
    <lineage>
        <taxon>Eukaryota</taxon>
        <taxon>Viridiplantae</taxon>
        <taxon>Streptophyta</taxon>
        <taxon>Embryophyta</taxon>
        <taxon>Tracheophyta</taxon>
        <taxon>Spermatophyta</taxon>
        <taxon>Magnoliopsida</taxon>
        <taxon>Liliopsida</taxon>
        <taxon>Poales</taxon>
        <taxon>Poaceae</taxon>
        <taxon>PACMAD clade</taxon>
        <taxon>Arundinoideae</taxon>
        <taxon>Arundineae</taxon>
        <taxon>Arundo</taxon>
    </lineage>
</organism>
<accession>A0A0A9HK40</accession>
<reference evidence="2" key="2">
    <citation type="journal article" date="2015" name="Data Brief">
        <title>Shoot transcriptome of the giant reed, Arundo donax.</title>
        <authorList>
            <person name="Barrero R.A."/>
            <person name="Guerrero F.D."/>
            <person name="Moolhuijzen P."/>
            <person name="Goolsby J.A."/>
            <person name="Tidwell J."/>
            <person name="Bellgard S.E."/>
            <person name="Bellgard M.I."/>
        </authorList>
    </citation>
    <scope>NUCLEOTIDE SEQUENCE</scope>
    <source>
        <tissue evidence="2">Shoot tissue taken approximately 20 cm above the soil surface</tissue>
    </source>
</reference>
<sequence>MLSGITMFVLLYPVLHLLYKLSWTAMASNLFEFDLQWRSFVDHMNAISSAWYFCDSFSSKDTVLGICFPKLI</sequence>
<feature type="chain" id="PRO_5002065550" evidence="1">
    <location>
        <begin position="28"/>
        <end position="72"/>
    </location>
</feature>
<dbReference type="EMBL" id="GBRH01164628">
    <property type="protein sequence ID" value="JAE33268.1"/>
    <property type="molecule type" value="Transcribed_RNA"/>
</dbReference>
<dbReference type="AlphaFoldDB" id="A0A0A9HK40"/>
<reference evidence="2" key="1">
    <citation type="submission" date="2014-09" db="EMBL/GenBank/DDBJ databases">
        <authorList>
            <person name="Magalhaes I.L.F."/>
            <person name="Oliveira U."/>
            <person name="Santos F.R."/>
            <person name="Vidigal T.H.D.A."/>
            <person name="Brescovit A.D."/>
            <person name="Santos A.J."/>
        </authorList>
    </citation>
    <scope>NUCLEOTIDE SEQUENCE</scope>
    <source>
        <tissue evidence="2">Shoot tissue taken approximately 20 cm above the soil surface</tissue>
    </source>
</reference>
<proteinExistence type="predicted"/>
<evidence type="ECO:0000313" key="2">
    <source>
        <dbReference type="EMBL" id="JAE33268.1"/>
    </source>
</evidence>
<protein>
    <submittedName>
        <fullName evidence="2">Uncharacterized protein</fullName>
    </submittedName>
</protein>
<evidence type="ECO:0000256" key="1">
    <source>
        <dbReference type="SAM" id="SignalP"/>
    </source>
</evidence>